<feature type="transmembrane region" description="Helical" evidence="2">
    <location>
        <begin position="49"/>
        <end position="65"/>
    </location>
</feature>
<feature type="compositionally biased region" description="Basic and acidic residues" evidence="1">
    <location>
        <begin position="712"/>
        <end position="724"/>
    </location>
</feature>
<feature type="region of interest" description="Disordered" evidence="1">
    <location>
        <begin position="604"/>
        <end position="774"/>
    </location>
</feature>
<dbReference type="EMBL" id="CACTIH010009084">
    <property type="protein sequence ID" value="CAA3023137.1"/>
    <property type="molecule type" value="Genomic_DNA"/>
</dbReference>
<sequence>MLACRNERKFHSLRVGIKETGFRLIGIGVEMRKGLICTISGGLRSVCNHPFLVGFVVFLVFLYRSSPFVFSLLVYASPVLVCTAILLGTLLSFGELNLPDVEIEEKITHEAVSLKAGLSGGTTLVERNESFSVERDAENGRNVVKQSIDESSTTAGKIGVIDRENNLDDSTPLVEEKPRETGLENGIIDGENRESDVLRDEQNSEMREVTLGNGEVMQNLYSSIREENDEYLELDDAKSEADSFDSKRVYVDPLDSPPRTSWKRVEEEEEKEEETEEDETIDSGSGGDESSSPDASMTDIIPMLDELHPLLDEDAPLPIQSSHDGSDSSSVCSPKSITSSQELDDEIDNPADIEVEDDDNQDVEDEEEKLSKSAITWTEEDQKNLMDLGSSEIERNQQLEKLLARRKAREKMSMVLEKDLIDFESSDLAFNIAPISTTRQNPFDLPRDSYDNLGLPPVPGSAPSVLIPRQNPFDIPYSSMEDKTNLRGDGFQEEFMTFQSSKPFFQRVDAEPSFSEANRHGRQDINLRPYCFPELAVSEESSYSEFLGQSNELRNSKASSVQVTESIDSAGDLEDGKLAEVHISQEVVTSRGPELISTMTEVVDTNLPQEPELTSKIEQISENVGHGSQSSEEEDESLDLGQVKKRDVEAQLGDAQIHYEEQSVAQVQKREFESKAEADEQRYSRVSSSSSSSEGSEKVFTEAAGEGSSVLDEGRDGVAEEPRISTRPPLESTDLNITSELVNDIPHKQPVYDSSPPEVRKNLSSSSMSSDVMDMDFLPVLVKQTVPITRRDSEESDQELQENTPNTVEMPPESSNLHQVNENDSDPKFVMGIREHDIVNSDISGVVQRSDSAGASVEGNHSYQLDDQHTESQVSSASCDADDNVIPHVAGDHTGKSVSYFSEDQNLDRPDGDRHSLVSDANLDEVVYHENEKPISANYTDGKAISHSVDDLASSNKSVNEQPFNHHSEVQDAPNIPVESNEEVITMDNLNIPEIPEFDREVSPSVNSPSSPEFISIPSNDSEATAPPGLLYSEKCTGGEATSSCVDVQTITEFAEEIKEIDEVFLSELDSTGDFNVHERGSSSTEFEKHVDSGQESLSLAHETGNMSTREVNSSEVKETEHAMDSEILREEIDILEKAMESTSELQTSATNAIGHNDLSEREFSGSDNQNSLDPRQDKLHPPENETTMVDHNLTLEDLNSGMPLSDAKSVEDIDSDFEKSELTSVETEIIDKEIEKPVVIEPTQEKLVLEETIAGRSEGEILHRNSSHAKTDIDTPVLEVRSMEGVTLDHMQVHNGNVESRTISDSADNVLHVVDSREIRGTTSELHFEEPIPSEFNGMAPNQSEEGNMEKQLGPKSEDGTAEVEACEAGSSKDLELGVKEPDVQEIKTVPAENPDHEVEIHRDSNSTTSVEGKRRNSQKSSSSSSSSSSDSCSE</sequence>
<feature type="region of interest" description="Disordered" evidence="1">
    <location>
        <begin position="1141"/>
        <end position="1189"/>
    </location>
</feature>
<dbReference type="PANTHER" id="PTHR33870">
    <property type="entry name" value="CARDIOMYOPATHY-ASSOCIATED PROTEIN"/>
    <property type="match status" value="1"/>
</dbReference>
<reference evidence="3 4" key="1">
    <citation type="submission" date="2019-12" db="EMBL/GenBank/DDBJ databases">
        <authorList>
            <person name="Alioto T."/>
            <person name="Alioto T."/>
            <person name="Gomez Garrido J."/>
        </authorList>
    </citation>
    <scope>NUCLEOTIDE SEQUENCE [LARGE SCALE GENOMIC DNA]</scope>
</reference>
<feature type="compositionally biased region" description="Polar residues" evidence="1">
    <location>
        <begin position="801"/>
        <end position="822"/>
    </location>
</feature>
<feature type="compositionally biased region" description="Acidic residues" evidence="1">
    <location>
        <begin position="267"/>
        <end position="281"/>
    </location>
</feature>
<evidence type="ECO:0000256" key="2">
    <source>
        <dbReference type="SAM" id="Phobius"/>
    </source>
</evidence>
<accession>A0A8S0UVY1</accession>
<feature type="compositionally biased region" description="Low complexity" evidence="1">
    <location>
        <begin position="764"/>
        <end position="774"/>
    </location>
</feature>
<feature type="region of interest" description="Disordered" evidence="1">
    <location>
        <begin position="890"/>
        <end position="912"/>
    </location>
</feature>
<feature type="region of interest" description="Disordered" evidence="1">
    <location>
        <begin position="1100"/>
        <end position="1123"/>
    </location>
</feature>
<keyword evidence="2" id="KW-1133">Transmembrane helix</keyword>
<feature type="compositionally biased region" description="Basic and acidic residues" evidence="1">
    <location>
        <begin position="1175"/>
        <end position="1184"/>
    </location>
</feature>
<keyword evidence="2" id="KW-0472">Membrane</keyword>
<proteinExistence type="predicted"/>
<feature type="region of interest" description="Disordered" evidence="1">
    <location>
        <begin position="786"/>
        <end position="826"/>
    </location>
</feature>
<feature type="compositionally biased region" description="Low complexity" evidence="1">
    <location>
        <begin position="1420"/>
        <end position="1436"/>
    </location>
</feature>
<name>A0A8S0UVY1_OLEEU</name>
<evidence type="ECO:0000256" key="1">
    <source>
        <dbReference type="SAM" id="MobiDB-lite"/>
    </source>
</evidence>
<feature type="region of interest" description="Disordered" evidence="1">
    <location>
        <begin position="549"/>
        <end position="572"/>
    </location>
</feature>
<feature type="compositionally biased region" description="Low complexity" evidence="1">
    <location>
        <begin position="321"/>
        <end position="336"/>
    </location>
</feature>
<feature type="compositionally biased region" description="Basic and acidic residues" evidence="1">
    <location>
        <begin position="1395"/>
        <end position="1406"/>
    </location>
</feature>
<feature type="compositionally biased region" description="Basic and acidic residues" evidence="1">
    <location>
        <begin position="1372"/>
        <end position="1387"/>
    </location>
</feature>
<keyword evidence="4" id="KW-1185">Reference proteome</keyword>
<evidence type="ECO:0000313" key="4">
    <source>
        <dbReference type="Proteomes" id="UP000594638"/>
    </source>
</evidence>
<feature type="region of interest" description="Disordered" evidence="1">
    <location>
        <begin position="1323"/>
        <end position="1436"/>
    </location>
</feature>
<dbReference type="OrthoDB" id="1908091at2759"/>
<protein>
    <submittedName>
        <fullName evidence="3">Uncharacterized protein</fullName>
    </submittedName>
</protein>
<evidence type="ECO:0000313" key="3">
    <source>
        <dbReference type="EMBL" id="CAA3023137.1"/>
    </source>
</evidence>
<gene>
    <name evidence="3" type="ORF">OLEA9_A050927</name>
</gene>
<comment type="caution">
    <text evidence="3">The sequence shown here is derived from an EMBL/GenBank/DDBJ whole genome shotgun (WGS) entry which is preliminary data.</text>
</comment>
<feature type="compositionally biased region" description="Basic and acidic residues" evidence="1">
    <location>
        <begin position="668"/>
        <end position="683"/>
    </location>
</feature>
<feature type="compositionally biased region" description="Polar residues" evidence="1">
    <location>
        <begin position="1141"/>
        <end position="1154"/>
    </location>
</feature>
<feature type="region of interest" description="Disordered" evidence="1">
    <location>
        <begin position="1000"/>
        <end position="1022"/>
    </location>
</feature>
<feature type="region of interest" description="Disordered" evidence="1">
    <location>
        <begin position="248"/>
        <end position="377"/>
    </location>
</feature>
<feature type="compositionally biased region" description="Low complexity" evidence="1">
    <location>
        <begin position="1003"/>
        <end position="1019"/>
    </location>
</feature>
<keyword evidence="2" id="KW-0812">Transmembrane</keyword>
<feature type="transmembrane region" description="Helical" evidence="2">
    <location>
        <begin position="72"/>
        <end position="93"/>
    </location>
</feature>
<dbReference type="PANTHER" id="PTHR33870:SF4">
    <property type="entry name" value="CARDIOMYOPATHY-ASSOCIATED PROTEIN"/>
    <property type="match status" value="1"/>
</dbReference>
<feature type="compositionally biased region" description="Polar residues" evidence="1">
    <location>
        <begin position="549"/>
        <end position="567"/>
    </location>
</feature>
<dbReference type="Proteomes" id="UP000594638">
    <property type="component" value="Unassembled WGS sequence"/>
</dbReference>
<organism evidence="3 4">
    <name type="scientific">Olea europaea subsp. europaea</name>
    <dbReference type="NCBI Taxonomy" id="158383"/>
    <lineage>
        <taxon>Eukaryota</taxon>
        <taxon>Viridiplantae</taxon>
        <taxon>Streptophyta</taxon>
        <taxon>Embryophyta</taxon>
        <taxon>Tracheophyta</taxon>
        <taxon>Spermatophyta</taxon>
        <taxon>Magnoliopsida</taxon>
        <taxon>eudicotyledons</taxon>
        <taxon>Gunneridae</taxon>
        <taxon>Pentapetalae</taxon>
        <taxon>asterids</taxon>
        <taxon>lamiids</taxon>
        <taxon>Lamiales</taxon>
        <taxon>Oleaceae</taxon>
        <taxon>Oleeae</taxon>
        <taxon>Olea</taxon>
    </lineage>
</organism>
<feature type="compositionally biased region" description="Acidic residues" evidence="1">
    <location>
        <begin position="342"/>
        <end position="368"/>
    </location>
</feature>
<dbReference type="Gramene" id="OE9A050927T3">
    <property type="protein sequence ID" value="OE9A050927C3"/>
    <property type="gene ID" value="OE9A050927"/>
</dbReference>
<feature type="compositionally biased region" description="Polar residues" evidence="1">
    <location>
        <begin position="1105"/>
        <end position="1115"/>
    </location>
</feature>